<evidence type="ECO:0000256" key="3">
    <source>
        <dbReference type="ARBA" id="ARBA00023163"/>
    </source>
</evidence>
<dbReference type="InterPro" id="IPR009057">
    <property type="entry name" value="Homeodomain-like_sf"/>
</dbReference>
<dbReference type="PANTHER" id="PTHR46796">
    <property type="entry name" value="HTH-TYPE TRANSCRIPTIONAL ACTIVATOR RHAS-RELATED"/>
    <property type="match status" value="1"/>
</dbReference>
<protein>
    <submittedName>
        <fullName evidence="5">Helix-turn-helix transcriptional regulator</fullName>
    </submittedName>
</protein>
<comment type="caution">
    <text evidence="5">The sequence shown here is derived from an EMBL/GenBank/DDBJ whole genome shotgun (WGS) entry which is preliminary data.</text>
</comment>
<dbReference type="SMART" id="SM00342">
    <property type="entry name" value="HTH_ARAC"/>
    <property type="match status" value="1"/>
</dbReference>
<sequence length="152" mass="17910">MLALLLGLSRAICDSRVGCTLLTDRHRAPNWLQQERTEMTRYIVRMHEAVSESPVSDAILNEWHRTIHFSYSHFHRLFKEQTGFAPHIYFTNLRMEKAAQLLLRTDLPVQEVAYRCGYDDAKYFSRQFRKSQGMSPTAFRERIRTGRLDDSE</sequence>
<dbReference type="Proteomes" id="UP000310636">
    <property type="component" value="Unassembled WGS sequence"/>
</dbReference>
<keyword evidence="1" id="KW-0805">Transcription regulation</keyword>
<dbReference type="InterPro" id="IPR018062">
    <property type="entry name" value="HTH_AraC-typ_CS"/>
</dbReference>
<dbReference type="EMBL" id="SSOB01000026">
    <property type="protein sequence ID" value="THF76276.1"/>
    <property type="molecule type" value="Genomic_DNA"/>
</dbReference>
<dbReference type="OrthoDB" id="9813413at2"/>
<proteinExistence type="predicted"/>
<gene>
    <name evidence="5" type="ORF">E6C55_19455</name>
</gene>
<evidence type="ECO:0000259" key="4">
    <source>
        <dbReference type="PROSITE" id="PS01124"/>
    </source>
</evidence>
<dbReference type="GO" id="GO:0003700">
    <property type="term" value="F:DNA-binding transcription factor activity"/>
    <property type="evidence" value="ECO:0007669"/>
    <property type="project" value="InterPro"/>
</dbReference>
<feature type="domain" description="HTH araC/xylS-type" evidence="4">
    <location>
        <begin position="40"/>
        <end position="142"/>
    </location>
</feature>
<keyword evidence="6" id="KW-1185">Reference proteome</keyword>
<dbReference type="PROSITE" id="PS01124">
    <property type="entry name" value="HTH_ARAC_FAMILY_2"/>
    <property type="match status" value="1"/>
</dbReference>
<reference evidence="5 6" key="1">
    <citation type="submission" date="2019-04" db="EMBL/GenBank/DDBJ databases">
        <title>Cohnella sp. nov. isolated from preserved vegetables.</title>
        <authorList>
            <person name="Lin S.-Y."/>
            <person name="Hung M.-H."/>
            <person name="Young C.-C."/>
        </authorList>
    </citation>
    <scope>NUCLEOTIDE SEQUENCE [LARGE SCALE GENOMIC DNA]</scope>
    <source>
        <strain evidence="5 6">CC-MHH1044</strain>
    </source>
</reference>
<dbReference type="PRINTS" id="PR00032">
    <property type="entry name" value="HTHARAC"/>
</dbReference>
<evidence type="ECO:0000256" key="1">
    <source>
        <dbReference type="ARBA" id="ARBA00023015"/>
    </source>
</evidence>
<dbReference type="InterPro" id="IPR050204">
    <property type="entry name" value="AraC_XylS_family_regulators"/>
</dbReference>
<evidence type="ECO:0000313" key="6">
    <source>
        <dbReference type="Proteomes" id="UP000310636"/>
    </source>
</evidence>
<dbReference type="SUPFAM" id="SSF46689">
    <property type="entry name" value="Homeodomain-like"/>
    <property type="match status" value="1"/>
</dbReference>
<name>A0A4S4BNL2_9BACL</name>
<accession>A0A4S4BNL2</accession>
<dbReference type="GO" id="GO:0043565">
    <property type="term" value="F:sequence-specific DNA binding"/>
    <property type="evidence" value="ECO:0007669"/>
    <property type="project" value="InterPro"/>
</dbReference>
<dbReference type="PROSITE" id="PS00041">
    <property type="entry name" value="HTH_ARAC_FAMILY_1"/>
    <property type="match status" value="1"/>
</dbReference>
<dbReference type="InterPro" id="IPR020449">
    <property type="entry name" value="Tscrpt_reg_AraC-type_HTH"/>
</dbReference>
<keyword evidence="3" id="KW-0804">Transcription</keyword>
<keyword evidence="2" id="KW-0238">DNA-binding</keyword>
<evidence type="ECO:0000313" key="5">
    <source>
        <dbReference type="EMBL" id="THF76276.1"/>
    </source>
</evidence>
<dbReference type="Gene3D" id="1.10.10.60">
    <property type="entry name" value="Homeodomain-like"/>
    <property type="match status" value="2"/>
</dbReference>
<organism evidence="5 6">
    <name type="scientific">Cohnella fermenti</name>
    <dbReference type="NCBI Taxonomy" id="2565925"/>
    <lineage>
        <taxon>Bacteria</taxon>
        <taxon>Bacillati</taxon>
        <taxon>Bacillota</taxon>
        <taxon>Bacilli</taxon>
        <taxon>Bacillales</taxon>
        <taxon>Paenibacillaceae</taxon>
        <taxon>Cohnella</taxon>
    </lineage>
</organism>
<dbReference type="InterPro" id="IPR018060">
    <property type="entry name" value="HTH_AraC"/>
</dbReference>
<dbReference type="AlphaFoldDB" id="A0A4S4BNL2"/>
<evidence type="ECO:0000256" key="2">
    <source>
        <dbReference type="ARBA" id="ARBA00023125"/>
    </source>
</evidence>
<dbReference type="Pfam" id="PF12833">
    <property type="entry name" value="HTH_18"/>
    <property type="match status" value="1"/>
</dbReference>